<comment type="similarity">
    <text evidence="1">Belongs to the TOP6A family.</text>
</comment>
<sequence>MTKRDIFYRDVALFRTQTVVDRIVDDIAYNDYVPQLTLNVVTPLEKPHIWPCHHHSQKPSIPKGPLCFGLPIFSGKRSKGAKQKEPKSSTQLNNFGQL</sequence>
<reference evidence="4 5" key="1">
    <citation type="submission" date="2016-07" db="EMBL/GenBank/DDBJ databases">
        <title>Pervasive Adenine N6-methylation of Active Genes in Fungi.</title>
        <authorList>
            <consortium name="DOE Joint Genome Institute"/>
            <person name="Mondo S.J."/>
            <person name="Dannebaum R.O."/>
            <person name="Kuo R.C."/>
            <person name="Labutti K."/>
            <person name="Haridas S."/>
            <person name="Kuo A."/>
            <person name="Salamov A."/>
            <person name="Ahrendt S.R."/>
            <person name="Lipzen A."/>
            <person name="Sullivan W."/>
            <person name="Andreopoulos W.B."/>
            <person name="Clum A."/>
            <person name="Lindquist E."/>
            <person name="Daum C."/>
            <person name="Ramamoorthy G.K."/>
            <person name="Gryganskyi A."/>
            <person name="Culley D."/>
            <person name="Magnuson J.K."/>
            <person name="James T.Y."/>
            <person name="O'Malley M.A."/>
            <person name="Stajich J.E."/>
            <person name="Spatafora J.W."/>
            <person name="Visel A."/>
            <person name="Grigoriev I.V."/>
        </authorList>
    </citation>
    <scope>NUCLEOTIDE SEQUENCE [LARGE SCALE GENOMIC DNA]</scope>
    <source>
        <strain evidence="4 5">NRRL 3301</strain>
    </source>
</reference>
<dbReference type="Pfam" id="PF04406">
    <property type="entry name" value="TP6A_N"/>
    <property type="match status" value="1"/>
</dbReference>
<dbReference type="InterPro" id="IPR036078">
    <property type="entry name" value="Spo11/TopoVI_A_sf"/>
</dbReference>
<accession>A0A1X2GEI0</accession>
<dbReference type="AlphaFoldDB" id="A0A1X2GEI0"/>
<dbReference type="GO" id="GO:0006259">
    <property type="term" value="P:DNA metabolic process"/>
    <property type="evidence" value="ECO:0007669"/>
    <property type="project" value="InterPro"/>
</dbReference>
<feature type="region of interest" description="Disordered" evidence="2">
    <location>
        <begin position="76"/>
        <end position="98"/>
    </location>
</feature>
<evidence type="ECO:0000256" key="2">
    <source>
        <dbReference type="SAM" id="MobiDB-lite"/>
    </source>
</evidence>
<evidence type="ECO:0000256" key="1">
    <source>
        <dbReference type="PROSITE-ProRule" id="PRU01385"/>
    </source>
</evidence>
<keyword evidence="1" id="KW-0799">Topoisomerase</keyword>
<dbReference type="SUPFAM" id="SSF56726">
    <property type="entry name" value="DNA topoisomerase IV, alpha subunit"/>
    <property type="match status" value="1"/>
</dbReference>
<feature type="domain" description="Spo11/DNA topoisomerase VI subunit A N-terminal" evidence="3">
    <location>
        <begin position="1"/>
        <end position="40"/>
    </location>
</feature>
<dbReference type="GO" id="GO:0005694">
    <property type="term" value="C:chromosome"/>
    <property type="evidence" value="ECO:0007669"/>
    <property type="project" value="InterPro"/>
</dbReference>
<protein>
    <recommendedName>
        <fullName evidence="3">Spo11/DNA topoisomerase VI subunit A N-terminal domain-containing protein</fullName>
    </recommendedName>
</protein>
<dbReference type="OrthoDB" id="5377392at2759"/>
<feature type="compositionally biased region" description="Polar residues" evidence="2">
    <location>
        <begin position="88"/>
        <end position="98"/>
    </location>
</feature>
<organism evidence="4 5">
    <name type="scientific">Hesseltinella vesiculosa</name>
    <dbReference type="NCBI Taxonomy" id="101127"/>
    <lineage>
        <taxon>Eukaryota</taxon>
        <taxon>Fungi</taxon>
        <taxon>Fungi incertae sedis</taxon>
        <taxon>Mucoromycota</taxon>
        <taxon>Mucoromycotina</taxon>
        <taxon>Mucoromycetes</taxon>
        <taxon>Mucorales</taxon>
        <taxon>Cunninghamellaceae</taxon>
        <taxon>Hesseltinella</taxon>
    </lineage>
</organism>
<dbReference type="InterPro" id="IPR013049">
    <property type="entry name" value="Spo11/TopoVI_A_N"/>
</dbReference>
<evidence type="ECO:0000259" key="3">
    <source>
        <dbReference type="Pfam" id="PF04406"/>
    </source>
</evidence>
<dbReference type="EMBL" id="MCGT01000019">
    <property type="protein sequence ID" value="ORX51942.1"/>
    <property type="molecule type" value="Genomic_DNA"/>
</dbReference>
<dbReference type="Proteomes" id="UP000242146">
    <property type="component" value="Unassembled WGS sequence"/>
</dbReference>
<dbReference type="PROSITE" id="PS52041">
    <property type="entry name" value="TOPO_IIB"/>
    <property type="match status" value="1"/>
</dbReference>
<dbReference type="Gene3D" id="1.10.10.10">
    <property type="entry name" value="Winged helix-like DNA-binding domain superfamily/Winged helix DNA-binding domain"/>
    <property type="match status" value="1"/>
</dbReference>
<evidence type="ECO:0000313" key="5">
    <source>
        <dbReference type="Proteomes" id="UP000242146"/>
    </source>
</evidence>
<dbReference type="GO" id="GO:0005524">
    <property type="term" value="F:ATP binding"/>
    <property type="evidence" value="ECO:0007669"/>
    <property type="project" value="InterPro"/>
</dbReference>
<comment type="caution">
    <text evidence="4">The sequence shown here is derived from an EMBL/GenBank/DDBJ whole genome shotgun (WGS) entry which is preliminary data.</text>
</comment>
<keyword evidence="1" id="KW-0238">DNA-binding</keyword>
<dbReference type="GO" id="GO:0003677">
    <property type="term" value="F:DNA binding"/>
    <property type="evidence" value="ECO:0007669"/>
    <property type="project" value="UniProtKB-UniRule"/>
</dbReference>
<comment type="catalytic activity">
    <reaction evidence="1">
        <text>ATP-dependent breakage, passage and rejoining of double-stranded DNA.</text>
        <dbReference type="EC" id="5.6.2.2"/>
    </reaction>
</comment>
<keyword evidence="5" id="KW-1185">Reference proteome</keyword>
<evidence type="ECO:0000313" key="4">
    <source>
        <dbReference type="EMBL" id="ORX51942.1"/>
    </source>
</evidence>
<name>A0A1X2GEI0_9FUNG</name>
<dbReference type="GO" id="GO:0003918">
    <property type="term" value="F:DNA topoisomerase type II (double strand cut, ATP-hydrolyzing) activity"/>
    <property type="evidence" value="ECO:0007669"/>
    <property type="project" value="UniProtKB-UniRule"/>
</dbReference>
<keyword evidence="1" id="KW-0413">Isomerase</keyword>
<feature type="active site" description="O-(5'-phospho-DNA)-tyrosine intermediate" evidence="1">
    <location>
        <position position="8"/>
    </location>
</feature>
<dbReference type="InterPro" id="IPR036388">
    <property type="entry name" value="WH-like_DNA-bd_sf"/>
</dbReference>
<gene>
    <name evidence="4" type="ORF">DM01DRAFT_1064688</name>
</gene>
<proteinExistence type="inferred from homology"/>